<evidence type="ECO:0000313" key="3">
    <source>
        <dbReference type="EMBL" id="QTH20197.1"/>
    </source>
</evidence>
<reference evidence="3" key="2">
    <citation type="submission" date="2021-04" db="EMBL/GenBank/DDBJ databases">
        <title>Isolation and genomic analysis of the ibuprofen-degrading bacterium Sphingomonas strain MPO218.</title>
        <authorList>
            <person name="Aulestia M."/>
            <person name="Flores A."/>
            <person name="Mangas E.L."/>
            <person name="Perez-Pulido A.J."/>
            <person name="Santero E."/>
            <person name="Camacho E.M."/>
        </authorList>
    </citation>
    <scope>NUCLEOTIDE SEQUENCE</scope>
    <source>
        <strain evidence="3">MPO218</strain>
    </source>
</reference>
<dbReference type="Proteomes" id="UP000664914">
    <property type="component" value="Chromosome"/>
</dbReference>
<dbReference type="SUPFAM" id="SSF51905">
    <property type="entry name" value="FAD/NAD(P)-binding domain"/>
    <property type="match status" value="1"/>
</dbReference>
<dbReference type="InterPro" id="IPR006076">
    <property type="entry name" value="FAD-dep_OxRdtase"/>
</dbReference>
<accession>A0A975CZG8</accession>
<gene>
    <name evidence="3" type="ORF">HRJ34_17795</name>
</gene>
<dbReference type="Gene3D" id="3.30.9.10">
    <property type="entry name" value="D-Amino Acid Oxidase, subunit A, domain 2"/>
    <property type="match status" value="1"/>
</dbReference>
<dbReference type="Gene3D" id="3.50.50.60">
    <property type="entry name" value="FAD/NAD(P)-binding domain"/>
    <property type="match status" value="2"/>
</dbReference>
<evidence type="ECO:0000259" key="2">
    <source>
        <dbReference type="Pfam" id="PF01266"/>
    </source>
</evidence>
<feature type="domain" description="FAD dependent oxidoreductase" evidence="2">
    <location>
        <begin position="11"/>
        <end position="408"/>
    </location>
</feature>
<reference evidence="3" key="1">
    <citation type="submission" date="2020-07" db="EMBL/GenBank/DDBJ databases">
        <authorList>
            <person name="Camacho E."/>
        </authorList>
    </citation>
    <scope>NUCLEOTIDE SEQUENCE</scope>
    <source>
        <strain evidence="3">MPO218</strain>
    </source>
</reference>
<dbReference type="InterPro" id="IPR036188">
    <property type="entry name" value="FAD/NAD-bd_sf"/>
</dbReference>
<dbReference type="SUPFAM" id="SSF54373">
    <property type="entry name" value="FAD-linked reductases, C-terminal domain"/>
    <property type="match status" value="1"/>
</dbReference>
<dbReference type="RefSeq" id="WP_208632029.1">
    <property type="nucleotide sequence ID" value="NZ_CP059319.1"/>
</dbReference>
<keyword evidence="1" id="KW-0560">Oxidoreductase</keyword>
<dbReference type="PANTHER" id="PTHR13847:SF289">
    <property type="entry name" value="GLYCINE OXIDASE"/>
    <property type="match status" value="1"/>
</dbReference>
<dbReference type="GO" id="GO:0005737">
    <property type="term" value="C:cytoplasm"/>
    <property type="evidence" value="ECO:0007669"/>
    <property type="project" value="TreeGrafter"/>
</dbReference>
<evidence type="ECO:0000313" key="4">
    <source>
        <dbReference type="Proteomes" id="UP000664914"/>
    </source>
</evidence>
<dbReference type="AlphaFoldDB" id="A0A975CZG8"/>
<organism evidence="3 4">
    <name type="scientific">Rhizorhabdus wittichii</name>
    <dbReference type="NCBI Taxonomy" id="160791"/>
    <lineage>
        <taxon>Bacteria</taxon>
        <taxon>Pseudomonadati</taxon>
        <taxon>Pseudomonadota</taxon>
        <taxon>Alphaproteobacteria</taxon>
        <taxon>Sphingomonadales</taxon>
        <taxon>Sphingomonadaceae</taxon>
        <taxon>Rhizorhabdus</taxon>
    </lineage>
</organism>
<dbReference type="GO" id="GO:0016491">
    <property type="term" value="F:oxidoreductase activity"/>
    <property type="evidence" value="ECO:0007669"/>
    <property type="project" value="UniProtKB-KW"/>
</dbReference>
<protein>
    <submittedName>
        <fullName evidence="3">FAD-dependent oxidoreductase</fullName>
    </submittedName>
</protein>
<dbReference type="PANTHER" id="PTHR13847">
    <property type="entry name" value="SARCOSINE DEHYDROGENASE-RELATED"/>
    <property type="match status" value="1"/>
</dbReference>
<evidence type="ECO:0000256" key="1">
    <source>
        <dbReference type="ARBA" id="ARBA00023002"/>
    </source>
</evidence>
<proteinExistence type="predicted"/>
<dbReference type="Pfam" id="PF01266">
    <property type="entry name" value="DAO"/>
    <property type="match status" value="1"/>
</dbReference>
<sequence length="423" mass="43961">MTAGLPAKANVVVIGGGLLGLSTAHALAERGRDILLLEARDGVGQEASFANGAMLTPSMADPWNAPGIWRHAVRSLFGGRSAIDVRWAALPGAARWGLDFLRAATSDGYARAIAANFALARYSTGLTLEFARARGFDLSASGTMKVFSDGEALAAARSVTTGLADKGLACRVLDRDGVIAVESRLADAAVSIAGGLYFPDDAIGDAHSFCRVLQGVLEASSVARIFTGVGVKRIIADGGRAYAVETTQGRIEARDIVVAAGLASPGLTNPLGLRLSIGPVKGYSETIDLPEDVAPLRVGIIDEVRHTGIVPLGRRIRLVGTAEIAGHDPRIRPVGIARLRASLAALLPALARQLDHAPAQPWAGLRPVSSDGVPRIGPSRLAGLWVNTGHSHLGWTEAMGSGALLADMMTGARPAIDPSPYRP</sequence>
<dbReference type="EMBL" id="CP059319">
    <property type="protein sequence ID" value="QTH20197.1"/>
    <property type="molecule type" value="Genomic_DNA"/>
</dbReference>
<name>A0A975CZG8_9SPHN</name>